<dbReference type="AlphaFoldDB" id="A0A286UCV6"/>
<evidence type="ECO:0000256" key="5">
    <source>
        <dbReference type="ARBA" id="ARBA00022737"/>
    </source>
</evidence>
<feature type="repeat" description="Solcar" evidence="10">
    <location>
        <begin position="87"/>
        <end position="171"/>
    </location>
</feature>
<keyword evidence="3 11" id="KW-0813">Transport</keyword>
<dbReference type="GO" id="GO:0055085">
    <property type="term" value="P:transmembrane transport"/>
    <property type="evidence" value="ECO:0007669"/>
    <property type="project" value="InterPro"/>
</dbReference>
<keyword evidence="8" id="KW-0496">Mitochondrion</keyword>
<dbReference type="OrthoDB" id="415315at2759"/>
<comment type="caution">
    <text evidence="12">The sequence shown here is derived from an EMBL/GenBank/DDBJ whole genome shotgun (WGS) entry which is preliminary data.</text>
</comment>
<keyword evidence="9 10" id="KW-0472">Membrane</keyword>
<sequence>MESRSGPTYLQSLVAGGVAGTSVDILFYPLDTIKTRLQSAQGFFNAGGLRGIYKGIGSVVIGSAPGAAVFFSTYDTLKRISPLRDEYKSLSHMLAASVGEVAACLIRVPTEVVKSRAQTSGLGSRPSLAAARYVIANDGLIGFYRGFSSTVIREIPFSMLQFPLYELLKIELARSLDRETLGAHEAALCGSVAGGVAAALTTPLDVLKTRTMLDLRKMSEKDVPSLATRFREIYAREGLKALFAGVVPRCLWISAGGAVFLGAYEWSVQTLQAPRGLE</sequence>
<evidence type="ECO:0000256" key="6">
    <source>
        <dbReference type="ARBA" id="ARBA00022792"/>
    </source>
</evidence>
<protein>
    <submittedName>
        <fullName evidence="12">S-adenosylmethionine transporter</fullName>
    </submittedName>
</protein>
<dbReference type="PANTHER" id="PTHR45667">
    <property type="entry name" value="S-ADENOSYLMETHIONINE MITOCHONDRIAL CARRIER PROTEIN"/>
    <property type="match status" value="1"/>
</dbReference>
<dbReference type="InParanoid" id="A0A286UCV6"/>
<feature type="repeat" description="Solcar" evidence="10">
    <location>
        <begin position="7"/>
        <end position="80"/>
    </location>
</feature>
<evidence type="ECO:0000256" key="7">
    <source>
        <dbReference type="ARBA" id="ARBA00022989"/>
    </source>
</evidence>
<dbReference type="PROSITE" id="PS50920">
    <property type="entry name" value="SOLCAR"/>
    <property type="match status" value="3"/>
</dbReference>
<evidence type="ECO:0000256" key="9">
    <source>
        <dbReference type="ARBA" id="ARBA00023136"/>
    </source>
</evidence>
<keyword evidence="4 10" id="KW-0812">Transmembrane</keyword>
<gene>
    <name evidence="12" type="ORF">PNOK_0751500</name>
</gene>
<evidence type="ECO:0000313" key="13">
    <source>
        <dbReference type="Proteomes" id="UP000217199"/>
    </source>
</evidence>
<evidence type="ECO:0000256" key="4">
    <source>
        <dbReference type="ARBA" id="ARBA00022692"/>
    </source>
</evidence>
<comment type="similarity">
    <text evidence="2 11">Belongs to the mitochondrial carrier (TC 2.A.29) family.</text>
</comment>
<accession>A0A286UCV6</accession>
<keyword evidence="13" id="KW-1185">Reference proteome</keyword>
<keyword evidence="6" id="KW-0999">Mitochondrion inner membrane</keyword>
<dbReference type="GO" id="GO:0005743">
    <property type="term" value="C:mitochondrial inner membrane"/>
    <property type="evidence" value="ECO:0007669"/>
    <property type="project" value="UniProtKB-SubCell"/>
</dbReference>
<dbReference type="Pfam" id="PF00153">
    <property type="entry name" value="Mito_carr"/>
    <property type="match status" value="4"/>
</dbReference>
<dbReference type="FunCoup" id="A0A286UCV6">
    <property type="interactions" value="253"/>
</dbReference>
<dbReference type="STRING" id="2282107.A0A286UCV6"/>
<evidence type="ECO:0000256" key="11">
    <source>
        <dbReference type="RuleBase" id="RU000488"/>
    </source>
</evidence>
<dbReference type="PRINTS" id="PR00926">
    <property type="entry name" value="MITOCARRIER"/>
</dbReference>
<comment type="subcellular location">
    <subcellularLocation>
        <location evidence="1">Mitochondrion inner membrane</location>
        <topology evidence="1">Multi-pass membrane protein</topology>
    </subcellularLocation>
</comment>
<dbReference type="InterPro" id="IPR018108">
    <property type="entry name" value="MCP_transmembrane"/>
</dbReference>
<dbReference type="FunFam" id="1.50.40.10:FF:000018">
    <property type="entry name" value="S-adenosylmethionine mitochondrial carrier protein-like"/>
    <property type="match status" value="1"/>
</dbReference>
<evidence type="ECO:0000256" key="2">
    <source>
        <dbReference type="ARBA" id="ARBA00006375"/>
    </source>
</evidence>
<dbReference type="Proteomes" id="UP000217199">
    <property type="component" value="Unassembled WGS sequence"/>
</dbReference>
<evidence type="ECO:0000256" key="3">
    <source>
        <dbReference type="ARBA" id="ARBA00022448"/>
    </source>
</evidence>
<evidence type="ECO:0000256" key="8">
    <source>
        <dbReference type="ARBA" id="ARBA00023128"/>
    </source>
</evidence>
<dbReference type="SUPFAM" id="SSF103506">
    <property type="entry name" value="Mitochondrial carrier"/>
    <property type="match status" value="1"/>
</dbReference>
<proteinExistence type="inferred from homology"/>
<evidence type="ECO:0000313" key="12">
    <source>
        <dbReference type="EMBL" id="PAV17451.1"/>
    </source>
</evidence>
<keyword evidence="5" id="KW-0677">Repeat</keyword>
<reference evidence="12 13" key="1">
    <citation type="journal article" date="2017" name="Mol. Ecol.">
        <title>Comparative and population genomic landscape of Phellinus noxius: A hypervariable fungus causing root rot in trees.</title>
        <authorList>
            <person name="Chung C.L."/>
            <person name="Lee T.J."/>
            <person name="Akiba M."/>
            <person name="Lee H.H."/>
            <person name="Kuo T.H."/>
            <person name="Liu D."/>
            <person name="Ke H.M."/>
            <person name="Yokoi T."/>
            <person name="Roa M.B."/>
            <person name="Lu M.J."/>
            <person name="Chang Y.Y."/>
            <person name="Ann P.J."/>
            <person name="Tsai J.N."/>
            <person name="Chen C.Y."/>
            <person name="Tzean S.S."/>
            <person name="Ota Y."/>
            <person name="Hattori T."/>
            <person name="Sahashi N."/>
            <person name="Liou R.F."/>
            <person name="Kikuchi T."/>
            <person name="Tsai I.J."/>
        </authorList>
    </citation>
    <scope>NUCLEOTIDE SEQUENCE [LARGE SCALE GENOMIC DNA]</scope>
    <source>
        <strain evidence="12 13">FFPRI411160</strain>
    </source>
</reference>
<evidence type="ECO:0000256" key="1">
    <source>
        <dbReference type="ARBA" id="ARBA00004448"/>
    </source>
</evidence>
<dbReference type="Gene3D" id="1.50.40.10">
    <property type="entry name" value="Mitochondrial carrier domain"/>
    <property type="match status" value="2"/>
</dbReference>
<feature type="repeat" description="Solcar" evidence="10">
    <location>
        <begin position="181"/>
        <end position="270"/>
    </location>
</feature>
<evidence type="ECO:0000256" key="10">
    <source>
        <dbReference type="PROSITE-ProRule" id="PRU00282"/>
    </source>
</evidence>
<name>A0A286UCV6_9AGAM</name>
<dbReference type="InterPro" id="IPR023395">
    <property type="entry name" value="MCP_dom_sf"/>
</dbReference>
<keyword evidence="7" id="KW-1133">Transmembrane helix</keyword>
<dbReference type="InterPro" id="IPR002067">
    <property type="entry name" value="MCP"/>
</dbReference>
<organism evidence="12 13">
    <name type="scientific">Pyrrhoderma noxium</name>
    <dbReference type="NCBI Taxonomy" id="2282107"/>
    <lineage>
        <taxon>Eukaryota</taxon>
        <taxon>Fungi</taxon>
        <taxon>Dikarya</taxon>
        <taxon>Basidiomycota</taxon>
        <taxon>Agaricomycotina</taxon>
        <taxon>Agaricomycetes</taxon>
        <taxon>Hymenochaetales</taxon>
        <taxon>Hymenochaetaceae</taxon>
        <taxon>Pyrrhoderma</taxon>
    </lineage>
</organism>
<dbReference type="EMBL" id="NBII01000007">
    <property type="protein sequence ID" value="PAV17451.1"/>
    <property type="molecule type" value="Genomic_DNA"/>
</dbReference>